<reference evidence="2 4" key="4">
    <citation type="submission" date="2023-07" db="PDB data bank">
        <title>Structure of csy complex with long DNA State2.</title>
        <authorList>
            <person name="Zhang L.X."/>
            <person name="Feng Y."/>
        </authorList>
    </citation>
    <scope>STRUCTURE BY ELECTRON MICROSCOPY (2.92 ANGSTROMS) OF 1-306</scope>
</reference>
<keyword evidence="2 3" id="KW-0002">3D-structure</keyword>
<evidence type="ECO:0007829" key="2">
    <source>
        <dbReference type="PDB" id="8K22"/>
    </source>
</evidence>
<evidence type="ECO:0000313" key="1">
    <source>
        <dbReference type="EMBL" id="ADX89500.1"/>
    </source>
</evidence>
<accession>A0ACD6B8J4</accession>
<proteinExistence type="evidence at protein level"/>
<dbReference type="PDB" id="8K27">
    <property type="method" value="EM"/>
    <property type="resolution" value="3.60 A"/>
    <property type="chains" value="C/D/E/F/G/H=1-306"/>
</dbReference>
<sequence length="306" mass="33369">MTKLKAPAVLAYSRKINPTNALMFAVNWSDRDNTTAVMVGTKTVAGTQSVRGNPNDADKGNIQTVNFANLPHNKNTLLVKYNVKFVGDVFKAELGGGEYSNTLQTALENTDFGTLAYRYVYNIAAGRTLWRNRVGAESIETVITVNDQTFTFSDLLVNEFDEDVDVAEIADMVAGVLSGEGFVTLKVEHYMLLGEGSEVFPSQEFVENSKLSKQLFDLNGQAAMHDQKIGNAIRTIDTWYEDATTPIAVEPYGSVVRNGVAYRAGNKTDLFTLMDGAVNGKSLTEEDQMFVTANLIRGGVFGGGKD</sequence>
<evidence type="ECO:0007829" key="4">
    <source>
        <dbReference type="PDB" id="8K24"/>
    </source>
</evidence>
<evidence type="ECO:0007829" key="5">
    <source>
        <dbReference type="PDB" id="8K27"/>
    </source>
</evidence>
<dbReference type="PDB" id="8K23">
    <property type="method" value="EM"/>
    <property type="resolution" value="3.75 A"/>
    <property type="chains" value="G/I/J/K/L/M/g/i/j/k/l/m=1-306"/>
</dbReference>
<reference evidence="3" key="2">
    <citation type="submission" date="2023-07" db="PDB data bank">
        <title>ICP1 Csy-dsDNA-Cas1-Cas2/3 complex (fully assembled form) composited structure with C1 symmetry.</title>
        <authorList>
            <person name="Zhang L.X."/>
            <person name="Feng Y."/>
        </authorList>
    </citation>
    <scope>STRUCTURE BY ELECTRON MICROSCOPY (3.75 ANGSTROMS) OF 1-306</scope>
</reference>
<organism evidence="1">
    <name type="scientific">Vibrio phage ICP1_2004_A</name>
    <dbReference type="NCBI Taxonomy" id="979527"/>
    <lineage>
        <taxon>Viruses</taxon>
        <taxon>Duplodnaviria</taxon>
        <taxon>Heunggongvirae</taxon>
        <taxon>Uroviricota</taxon>
        <taxon>Caudoviricetes</taxon>
        <taxon>Mohonavirus</taxon>
    </lineage>
</organism>
<reference evidence="5" key="5">
    <citation type="submission" date="2023-07" db="PDB data bank">
        <title>Structure of csy complex with short DNA.</title>
        <authorList>
            <person name="Zhang L.X."/>
            <person name="Feng Y."/>
        </authorList>
    </citation>
    <scope>STRUCTURE BY ELECTRON MICROSCOPY (3.60 ANGSTROMS) OF 1-306</scope>
</reference>
<dbReference type="PDB" id="8K24">
    <property type="method" value="EM"/>
    <property type="resolution" value="3.72 A"/>
    <property type="chains" value="G/I/J/K/L/M/g/i/j/k/l/m=1-306"/>
</dbReference>
<dbReference type="PDB" id="8K28">
    <property type="method" value="EM"/>
    <property type="resolution" value="3.54 A"/>
    <property type="chains" value="C/D/E/F/G/H=1-306"/>
</dbReference>
<evidence type="ECO:0007829" key="6">
    <source>
        <dbReference type="PDB" id="8K28"/>
    </source>
</evidence>
<dbReference type="EMBL" id="HQ641354">
    <property type="protein sequence ID" value="ADX89500.1"/>
    <property type="molecule type" value="Genomic_DNA"/>
</dbReference>
<reference evidence="6" key="3">
    <citation type="submission" date="2023-07" db="PDB data bank">
        <title>Structure of csy complex with long DNA State1.</title>
        <authorList>
            <person name="Zhang L.X."/>
            <person name="Feng Y."/>
        </authorList>
    </citation>
    <scope>STRUCTURE BY ELECTRON MICROSCOPY (3.54 ANGSTROMS) OF 1-306</scope>
</reference>
<dbReference type="PDB" id="8K22">
    <property type="method" value="EM"/>
    <property type="resolution" value="2.92 A"/>
    <property type="chains" value="G/I/J/K/L/M=1-306"/>
</dbReference>
<reference evidence="1" key="1">
    <citation type="journal article" date="2011" name="MBio">
        <title>Evidence of a dominant lineage of Vibrio cholerae-specific lytic bacteriophages shed by cholera patients over a 10-year period in Dhaka, Bangladesh.</title>
        <authorList>
            <person name="Seed K.D."/>
            <person name="Bodi K.L."/>
            <person name="Kropinski A.M."/>
            <person name="Ackermann H.W."/>
            <person name="Calderwood S.B."/>
            <person name="Qadri F."/>
            <person name="Camilli A."/>
        </authorList>
    </citation>
    <scope>NUCLEOTIDE SEQUENCE</scope>
</reference>
<accession>F1D5V6</accession>
<evidence type="ECO:0007829" key="3">
    <source>
        <dbReference type="PDB" id="8K23"/>
    </source>
</evidence>
<dbReference type="PDB" id="8K29">
    <property type="method" value="EM"/>
    <property type="resolution" value="3.18 A"/>
    <property type="chains" value="C/D/E/F/G/H=1-306"/>
</dbReference>
<gene>
    <name evidence="1" type="ORF">TUST1-10_00440</name>
</gene>
<name>A0ACD6B8J4_9CAUD</name>
<protein>
    <submittedName>
        <fullName evidence="1">Uncharacterized protein</fullName>
    </submittedName>
</protein>